<keyword evidence="1" id="KW-0489">Methyltransferase</keyword>
<comment type="caution">
    <text evidence="1">The sequence shown here is derived from an EMBL/GenBank/DDBJ whole genome shotgun (WGS) entry which is preliminary data.</text>
</comment>
<dbReference type="Pfam" id="PF22752">
    <property type="entry name" value="DUF488-N3i"/>
    <property type="match status" value="1"/>
</dbReference>
<dbReference type="PANTHER" id="PTHR36849:SF1">
    <property type="entry name" value="CYTOPLASMIC PROTEIN"/>
    <property type="match status" value="1"/>
</dbReference>
<dbReference type="EMBL" id="LNYY01000021">
    <property type="protein sequence ID" value="KTD66736.1"/>
    <property type="molecule type" value="Genomic_DNA"/>
</dbReference>
<proteinExistence type="predicted"/>
<keyword evidence="1" id="KW-0808">Transferase</keyword>
<dbReference type="GO" id="GO:0008168">
    <property type="term" value="F:methyltransferase activity"/>
    <property type="evidence" value="ECO:0007669"/>
    <property type="project" value="UniProtKB-KW"/>
</dbReference>
<keyword evidence="2" id="KW-1185">Reference proteome</keyword>
<name>A0A0W0ZC48_9GAMM</name>
<reference evidence="1 2" key="1">
    <citation type="submission" date="2015-11" db="EMBL/GenBank/DDBJ databases">
        <title>Genomic analysis of 38 Legionella species identifies large and diverse effector repertoires.</title>
        <authorList>
            <person name="Burstein D."/>
            <person name="Amaro F."/>
            <person name="Zusman T."/>
            <person name="Lifshitz Z."/>
            <person name="Cohen O."/>
            <person name="Gilbert J.A."/>
            <person name="Pupko T."/>
            <person name="Shuman H.A."/>
            <person name="Segal G."/>
        </authorList>
    </citation>
    <scope>NUCLEOTIDE SEQUENCE [LARGE SCALE GENOMIC DNA]</scope>
    <source>
        <strain evidence="1 2">IMVS3376</strain>
    </source>
</reference>
<organism evidence="1 2">
    <name type="scientific">Legionella steelei</name>
    <dbReference type="NCBI Taxonomy" id="947033"/>
    <lineage>
        <taxon>Bacteria</taxon>
        <taxon>Pseudomonadati</taxon>
        <taxon>Pseudomonadota</taxon>
        <taxon>Gammaproteobacteria</taxon>
        <taxon>Legionellales</taxon>
        <taxon>Legionellaceae</taxon>
        <taxon>Legionella</taxon>
    </lineage>
</organism>
<dbReference type="InterPro" id="IPR052552">
    <property type="entry name" value="YeaO-like"/>
</dbReference>
<dbReference type="GO" id="GO:0032259">
    <property type="term" value="P:methylation"/>
    <property type="evidence" value="ECO:0007669"/>
    <property type="project" value="UniProtKB-KW"/>
</dbReference>
<protein>
    <submittedName>
        <fullName evidence="1">Uroporphyrin-III C-methyltransferase</fullName>
    </submittedName>
</protein>
<accession>A0A0W0ZC48</accession>
<dbReference type="PANTHER" id="PTHR36849">
    <property type="entry name" value="CYTOPLASMIC PROTEIN-RELATED"/>
    <property type="match status" value="1"/>
</dbReference>
<evidence type="ECO:0000313" key="1">
    <source>
        <dbReference type="EMBL" id="KTD66736.1"/>
    </source>
</evidence>
<evidence type="ECO:0000313" key="2">
    <source>
        <dbReference type="Proteomes" id="UP000054926"/>
    </source>
</evidence>
<gene>
    <name evidence="1" type="ORF">Lste_2942</name>
</gene>
<dbReference type="PATRIC" id="fig|947033.5.peg.3116"/>
<dbReference type="Proteomes" id="UP000054926">
    <property type="component" value="Unassembled WGS sequence"/>
</dbReference>
<dbReference type="STRING" id="947033.Lste_2942"/>
<dbReference type="AlphaFoldDB" id="A0A0W0ZC48"/>
<dbReference type="RefSeq" id="WP_237760505.1">
    <property type="nucleotide sequence ID" value="NZ_LNYY01000021.1"/>
</dbReference>
<sequence>MNTTYRNKIHICRVYTPPKVKERVWILIDRLWPRGIKKEAFAFDFWLKDITPSATLRQWFHENSDERWSEFVECYIEELNHKGDLIKHIL</sequence>